<name>A0A1F5YIW8_9BACT</name>
<dbReference type="InterPro" id="IPR050556">
    <property type="entry name" value="Type_II_TA_system_RNase"/>
</dbReference>
<dbReference type="EMBL" id="MFJB01000032">
    <property type="protein sequence ID" value="OGG00149.1"/>
    <property type="molecule type" value="Genomic_DNA"/>
</dbReference>
<dbReference type="InterPro" id="IPR029060">
    <property type="entry name" value="PIN-like_dom_sf"/>
</dbReference>
<evidence type="ECO:0000256" key="4">
    <source>
        <dbReference type="ARBA" id="ARBA00022723"/>
    </source>
</evidence>
<reference evidence="9 10" key="1">
    <citation type="journal article" date="2016" name="Nat. Commun.">
        <title>Thousands of microbial genomes shed light on interconnected biogeochemical processes in an aquifer system.</title>
        <authorList>
            <person name="Anantharaman K."/>
            <person name="Brown C.T."/>
            <person name="Hug L.A."/>
            <person name="Sharon I."/>
            <person name="Castelle C.J."/>
            <person name="Probst A.J."/>
            <person name="Thomas B.C."/>
            <person name="Singh A."/>
            <person name="Wilkins M.J."/>
            <person name="Karaoz U."/>
            <person name="Brodie E.L."/>
            <person name="Williams K.H."/>
            <person name="Hubbard S.S."/>
            <person name="Banfield J.F."/>
        </authorList>
    </citation>
    <scope>NUCLEOTIDE SEQUENCE [LARGE SCALE GENOMIC DNA]</scope>
</reference>
<dbReference type="GO" id="GO:0004518">
    <property type="term" value="F:nuclease activity"/>
    <property type="evidence" value="ECO:0007669"/>
    <property type="project" value="UniProtKB-KW"/>
</dbReference>
<feature type="domain" description="PIN" evidence="8">
    <location>
        <begin position="3"/>
        <end position="126"/>
    </location>
</feature>
<dbReference type="InterPro" id="IPR002716">
    <property type="entry name" value="PIN_dom"/>
</dbReference>
<gene>
    <name evidence="9" type="ORF">A2153_03000</name>
</gene>
<evidence type="ECO:0000256" key="1">
    <source>
        <dbReference type="ARBA" id="ARBA00001946"/>
    </source>
</evidence>
<dbReference type="AlphaFoldDB" id="A0A1F5YIW8"/>
<evidence type="ECO:0000256" key="3">
    <source>
        <dbReference type="ARBA" id="ARBA00022722"/>
    </source>
</evidence>
<keyword evidence="5" id="KW-0378">Hydrolase</keyword>
<dbReference type="CDD" id="cd09881">
    <property type="entry name" value="PIN_VapC4-5_FitB-like"/>
    <property type="match status" value="1"/>
</dbReference>
<comment type="caution">
    <text evidence="9">The sequence shown here is derived from an EMBL/GenBank/DDBJ whole genome shotgun (WGS) entry which is preliminary data.</text>
</comment>
<evidence type="ECO:0000256" key="5">
    <source>
        <dbReference type="ARBA" id="ARBA00022801"/>
    </source>
</evidence>
<dbReference type="SUPFAM" id="SSF88723">
    <property type="entry name" value="PIN domain-like"/>
    <property type="match status" value="1"/>
</dbReference>
<organism evidence="9 10">
    <name type="scientific">Candidatus Gottesmanbacteria bacterium RBG_16_38_7b</name>
    <dbReference type="NCBI Taxonomy" id="1798372"/>
    <lineage>
        <taxon>Bacteria</taxon>
        <taxon>Candidatus Gottesmaniibacteriota</taxon>
    </lineage>
</organism>
<dbReference type="GO" id="GO:0046872">
    <property type="term" value="F:metal ion binding"/>
    <property type="evidence" value="ECO:0007669"/>
    <property type="project" value="UniProtKB-KW"/>
</dbReference>
<evidence type="ECO:0000256" key="6">
    <source>
        <dbReference type="ARBA" id="ARBA00022842"/>
    </source>
</evidence>
<keyword evidence="4" id="KW-0479">Metal-binding</keyword>
<dbReference type="PANTHER" id="PTHR33653">
    <property type="entry name" value="RIBONUCLEASE VAPC2"/>
    <property type="match status" value="1"/>
</dbReference>
<evidence type="ECO:0000313" key="10">
    <source>
        <dbReference type="Proteomes" id="UP000177396"/>
    </source>
</evidence>
<comment type="similarity">
    <text evidence="7">Belongs to the PINc/VapC protein family.</text>
</comment>
<dbReference type="Proteomes" id="UP000177396">
    <property type="component" value="Unassembled WGS sequence"/>
</dbReference>
<keyword evidence="2" id="KW-1277">Toxin-antitoxin system</keyword>
<keyword evidence="6" id="KW-0460">Magnesium</keyword>
<keyword evidence="3" id="KW-0540">Nuclease</keyword>
<sequence>MTYFLDTTVIIDLLRKKIPAVDFITLHMDDAFITSCICEMEIASGIYREEESKIEKRRREVKDLFNSFYQVLPFNSEQAYIAGQIKAGLAKKGELIDDLDILIGAAVLYQQSVLVTSNIRHFTRIKNLQIHKL</sequence>
<dbReference type="GO" id="GO:0016787">
    <property type="term" value="F:hydrolase activity"/>
    <property type="evidence" value="ECO:0007669"/>
    <property type="project" value="UniProtKB-KW"/>
</dbReference>
<evidence type="ECO:0000256" key="2">
    <source>
        <dbReference type="ARBA" id="ARBA00022649"/>
    </source>
</evidence>
<protein>
    <recommendedName>
        <fullName evidence="8">PIN domain-containing protein</fullName>
    </recommendedName>
</protein>
<proteinExistence type="inferred from homology"/>
<dbReference type="Gene3D" id="3.40.50.1010">
    <property type="entry name" value="5'-nuclease"/>
    <property type="match status" value="1"/>
</dbReference>
<evidence type="ECO:0000259" key="8">
    <source>
        <dbReference type="Pfam" id="PF01850"/>
    </source>
</evidence>
<accession>A0A1F5YIW8</accession>
<evidence type="ECO:0000256" key="7">
    <source>
        <dbReference type="ARBA" id="ARBA00038093"/>
    </source>
</evidence>
<dbReference type="PANTHER" id="PTHR33653:SF1">
    <property type="entry name" value="RIBONUCLEASE VAPC2"/>
    <property type="match status" value="1"/>
</dbReference>
<comment type="cofactor">
    <cofactor evidence="1">
        <name>Mg(2+)</name>
        <dbReference type="ChEBI" id="CHEBI:18420"/>
    </cofactor>
</comment>
<dbReference type="Pfam" id="PF01850">
    <property type="entry name" value="PIN"/>
    <property type="match status" value="1"/>
</dbReference>
<evidence type="ECO:0000313" key="9">
    <source>
        <dbReference type="EMBL" id="OGG00149.1"/>
    </source>
</evidence>